<proteinExistence type="predicted"/>
<dbReference type="RefSeq" id="WP_397088493.1">
    <property type="nucleotide sequence ID" value="NZ_JBITGY010000010.1"/>
</dbReference>
<dbReference type="Proteomes" id="UP001612741">
    <property type="component" value="Unassembled WGS sequence"/>
</dbReference>
<evidence type="ECO:0000313" key="3">
    <source>
        <dbReference type="Proteomes" id="UP001612741"/>
    </source>
</evidence>
<comment type="caution">
    <text evidence="2">The sequence shown here is derived from an EMBL/GenBank/DDBJ whole genome shotgun (WGS) entry which is preliminary data.</text>
</comment>
<name>A0ABW7Z3Z6_9ACTN</name>
<keyword evidence="3" id="KW-1185">Reference proteome</keyword>
<evidence type="ECO:0000313" key="2">
    <source>
        <dbReference type="EMBL" id="MFI6502890.1"/>
    </source>
</evidence>
<sequence>MNKIVSTLGALLVGTLAAAAPAVSASATATVTTCSAWKPVGDRYLQSCVDVTGAQATTYGLVSSTSTGDAPVGLISHNAAAPVGDTRGTVHVASGTVRFDGHTTTAAAGQTIRATLYVPGRIGTGTLAGTDGATYCEPTLTGPAGPDGKRQCIEQITVWATVTG</sequence>
<keyword evidence="1" id="KW-0732">Signal</keyword>
<dbReference type="EMBL" id="JBITGY010000010">
    <property type="protein sequence ID" value="MFI6502890.1"/>
    <property type="molecule type" value="Genomic_DNA"/>
</dbReference>
<organism evidence="2 3">
    <name type="scientific">Nonomuraea typhae</name>
    <dbReference type="NCBI Taxonomy" id="2603600"/>
    <lineage>
        <taxon>Bacteria</taxon>
        <taxon>Bacillati</taxon>
        <taxon>Actinomycetota</taxon>
        <taxon>Actinomycetes</taxon>
        <taxon>Streptosporangiales</taxon>
        <taxon>Streptosporangiaceae</taxon>
        <taxon>Nonomuraea</taxon>
    </lineage>
</organism>
<accession>A0ABW7Z3Z6</accession>
<reference evidence="2 3" key="1">
    <citation type="submission" date="2024-10" db="EMBL/GenBank/DDBJ databases">
        <title>The Natural Products Discovery Center: Release of the First 8490 Sequenced Strains for Exploring Actinobacteria Biosynthetic Diversity.</title>
        <authorList>
            <person name="Kalkreuter E."/>
            <person name="Kautsar S.A."/>
            <person name="Yang D."/>
            <person name="Bader C.D."/>
            <person name="Teijaro C.N."/>
            <person name="Fluegel L."/>
            <person name="Davis C.M."/>
            <person name="Simpson J.R."/>
            <person name="Lauterbach L."/>
            <person name="Steele A.D."/>
            <person name="Gui C."/>
            <person name="Meng S."/>
            <person name="Li G."/>
            <person name="Viehrig K."/>
            <person name="Ye F."/>
            <person name="Su P."/>
            <person name="Kiefer A.F."/>
            <person name="Nichols A."/>
            <person name="Cepeda A.J."/>
            <person name="Yan W."/>
            <person name="Fan B."/>
            <person name="Jiang Y."/>
            <person name="Adhikari A."/>
            <person name="Zheng C.-J."/>
            <person name="Schuster L."/>
            <person name="Cowan T.M."/>
            <person name="Smanski M.J."/>
            <person name="Chevrette M.G."/>
            <person name="De Carvalho L.P.S."/>
            <person name="Shen B."/>
        </authorList>
    </citation>
    <scope>NUCLEOTIDE SEQUENCE [LARGE SCALE GENOMIC DNA]</scope>
    <source>
        <strain evidence="2 3">NPDC050545</strain>
    </source>
</reference>
<gene>
    <name evidence="2" type="ORF">ACIBG2_36310</name>
</gene>
<evidence type="ECO:0000256" key="1">
    <source>
        <dbReference type="SAM" id="SignalP"/>
    </source>
</evidence>
<evidence type="ECO:0008006" key="4">
    <source>
        <dbReference type="Google" id="ProtNLM"/>
    </source>
</evidence>
<protein>
    <recommendedName>
        <fullName evidence="4">Allene oxide cyclase barrel-like domain-containing protein</fullName>
    </recommendedName>
</protein>
<feature type="chain" id="PRO_5046402328" description="Allene oxide cyclase barrel-like domain-containing protein" evidence="1">
    <location>
        <begin position="26"/>
        <end position="164"/>
    </location>
</feature>
<feature type="signal peptide" evidence="1">
    <location>
        <begin position="1"/>
        <end position="25"/>
    </location>
</feature>